<dbReference type="EMBL" id="AP022870">
    <property type="protein sequence ID" value="BCB75160.1"/>
    <property type="molecule type" value="Genomic_DNA"/>
</dbReference>
<sequence>MRALITVDGGGDELAGVSLYRWLRDDPQVARDASVSFEPSSSGSTMGGFEVIQAIVANSLGLGSLVVSFLAWRDSRPRPVLPVIRLQVGEVAVTVEGLGPDEVRRVVDALTAAGEDAEETDAADAREIAG</sequence>
<dbReference type="KEGG" id="pfla:Pflav_015700"/>
<dbReference type="RefSeq" id="WP_173034792.1">
    <property type="nucleotide sequence ID" value="NZ_AP022870.1"/>
</dbReference>
<keyword evidence="2" id="KW-1185">Reference proteome</keyword>
<dbReference type="InterPro" id="IPR045428">
    <property type="entry name" value="EACC1"/>
</dbReference>
<proteinExistence type="predicted"/>
<organism evidence="1 2">
    <name type="scientific">Phytohabitans flavus</name>
    <dbReference type="NCBI Taxonomy" id="1076124"/>
    <lineage>
        <taxon>Bacteria</taxon>
        <taxon>Bacillati</taxon>
        <taxon>Actinomycetota</taxon>
        <taxon>Actinomycetes</taxon>
        <taxon>Micromonosporales</taxon>
        <taxon>Micromonosporaceae</taxon>
    </lineage>
</organism>
<accession>A0A6F8XMW4</accession>
<evidence type="ECO:0000313" key="1">
    <source>
        <dbReference type="EMBL" id="BCB75160.1"/>
    </source>
</evidence>
<name>A0A6F8XMW4_9ACTN</name>
<protein>
    <submittedName>
        <fullName evidence="1">Uncharacterized protein</fullName>
    </submittedName>
</protein>
<reference evidence="1 2" key="2">
    <citation type="submission" date="2020-03" db="EMBL/GenBank/DDBJ databases">
        <authorList>
            <person name="Ichikawa N."/>
            <person name="Kimura A."/>
            <person name="Kitahashi Y."/>
            <person name="Uohara A."/>
        </authorList>
    </citation>
    <scope>NUCLEOTIDE SEQUENCE [LARGE SCALE GENOMIC DNA]</scope>
    <source>
        <strain evidence="1 2">NBRC 107702</strain>
    </source>
</reference>
<dbReference type="Pfam" id="PF19953">
    <property type="entry name" value="EACC1"/>
    <property type="match status" value="1"/>
</dbReference>
<gene>
    <name evidence="1" type="ORF">Pflav_015700</name>
</gene>
<evidence type="ECO:0000313" key="2">
    <source>
        <dbReference type="Proteomes" id="UP000502508"/>
    </source>
</evidence>
<dbReference type="Proteomes" id="UP000502508">
    <property type="component" value="Chromosome"/>
</dbReference>
<reference evidence="1 2" key="1">
    <citation type="submission" date="2020-03" db="EMBL/GenBank/DDBJ databases">
        <title>Whole genome shotgun sequence of Phytohabitans flavus NBRC 107702.</title>
        <authorList>
            <person name="Komaki H."/>
            <person name="Tamura T."/>
        </authorList>
    </citation>
    <scope>NUCLEOTIDE SEQUENCE [LARGE SCALE GENOMIC DNA]</scope>
    <source>
        <strain evidence="1 2">NBRC 107702</strain>
    </source>
</reference>
<dbReference type="AlphaFoldDB" id="A0A6F8XMW4"/>